<organism evidence="8 9">
    <name type="scientific">Pseudolysinimonas kribbensis</name>
    <dbReference type="NCBI Taxonomy" id="433641"/>
    <lineage>
        <taxon>Bacteria</taxon>
        <taxon>Bacillati</taxon>
        <taxon>Actinomycetota</taxon>
        <taxon>Actinomycetes</taxon>
        <taxon>Micrococcales</taxon>
        <taxon>Microbacteriaceae</taxon>
        <taxon>Pseudolysinimonas</taxon>
    </lineage>
</organism>
<dbReference type="NCBIfam" id="TIGR02957">
    <property type="entry name" value="SigX4"/>
    <property type="match status" value="1"/>
</dbReference>
<evidence type="ECO:0000313" key="9">
    <source>
        <dbReference type="Proteomes" id="UP001157034"/>
    </source>
</evidence>
<dbReference type="SUPFAM" id="SSF88946">
    <property type="entry name" value="Sigma2 domain of RNA polymerase sigma factors"/>
    <property type="match status" value="1"/>
</dbReference>
<dbReference type="InterPro" id="IPR052704">
    <property type="entry name" value="ECF_Sigma-70_Domain"/>
</dbReference>
<dbReference type="SUPFAM" id="SSF54427">
    <property type="entry name" value="NTF2-like"/>
    <property type="match status" value="1"/>
</dbReference>
<evidence type="ECO:0000256" key="3">
    <source>
        <dbReference type="ARBA" id="ARBA00023015"/>
    </source>
</evidence>
<dbReference type="InterPro" id="IPR013324">
    <property type="entry name" value="RNA_pol_sigma_r3/r4-like"/>
</dbReference>
<dbReference type="InterPro" id="IPR007627">
    <property type="entry name" value="RNA_pol_sigma70_r2"/>
</dbReference>
<dbReference type="InterPro" id="IPR036388">
    <property type="entry name" value="WH-like_DNA-bd_sf"/>
</dbReference>
<dbReference type="Gene3D" id="1.10.1740.10">
    <property type="match status" value="1"/>
</dbReference>
<keyword evidence="5" id="KW-0804">Transcription</keyword>
<dbReference type="RefSeq" id="WP_284255280.1">
    <property type="nucleotide sequence ID" value="NZ_BAAAQO010000004.1"/>
</dbReference>
<dbReference type="PANTHER" id="PTHR30173:SF36">
    <property type="entry name" value="ECF RNA POLYMERASE SIGMA FACTOR SIGJ"/>
    <property type="match status" value="1"/>
</dbReference>
<dbReference type="InterPro" id="IPR014284">
    <property type="entry name" value="RNA_pol_sigma-70_dom"/>
</dbReference>
<name>A0ABQ6KAU4_9MICO</name>
<dbReference type="Pfam" id="PF04542">
    <property type="entry name" value="Sigma70_r2"/>
    <property type="match status" value="1"/>
</dbReference>
<dbReference type="InterPro" id="IPR032710">
    <property type="entry name" value="NTF2-like_dom_sf"/>
</dbReference>
<evidence type="ECO:0000256" key="1">
    <source>
        <dbReference type="ARBA" id="ARBA00010641"/>
    </source>
</evidence>
<evidence type="ECO:0000259" key="7">
    <source>
        <dbReference type="Pfam" id="PF08281"/>
    </source>
</evidence>
<dbReference type="NCBIfam" id="TIGR02937">
    <property type="entry name" value="sigma70-ECF"/>
    <property type="match status" value="1"/>
</dbReference>
<dbReference type="Gene3D" id="1.10.10.10">
    <property type="entry name" value="Winged helix-like DNA-binding domain superfamily/Winged helix DNA-binding domain"/>
    <property type="match status" value="1"/>
</dbReference>
<dbReference type="PANTHER" id="PTHR30173">
    <property type="entry name" value="SIGMA 19 FACTOR"/>
    <property type="match status" value="1"/>
</dbReference>
<evidence type="ECO:0000256" key="2">
    <source>
        <dbReference type="ARBA" id="ARBA00011344"/>
    </source>
</evidence>
<comment type="subunit">
    <text evidence="2">Interacts transiently with the RNA polymerase catalytic core formed by RpoA, RpoB, RpoC and RpoZ (2 alpha, 1 beta, 1 beta' and 1 omega subunit) to form the RNA polymerase holoenzyme that can initiate transcription.</text>
</comment>
<evidence type="ECO:0000259" key="6">
    <source>
        <dbReference type="Pfam" id="PF04542"/>
    </source>
</evidence>
<keyword evidence="4" id="KW-0731">Sigma factor</keyword>
<keyword evidence="9" id="KW-1185">Reference proteome</keyword>
<dbReference type="InterPro" id="IPR013325">
    <property type="entry name" value="RNA_pol_sigma_r2"/>
</dbReference>
<feature type="domain" description="RNA polymerase sigma-70 region 2" evidence="6">
    <location>
        <begin position="14"/>
        <end position="75"/>
    </location>
</feature>
<dbReference type="EMBL" id="BSVB01000001">
    <property type="protein sequence ID" value="GMA96766.1"/>
    <property type="molecule type" value="Genomic_DNA"/>
</dbReference>
<accession>A0ABQ6KAU4</accession>
<dbReference type="SUPFAM" id="SSF88659">
    <property type="entry name" value="Sigma3 and sigma4 domains of RNA polymerase sigma factors"/>
    <property type="match status" value="1"/>
</dbReference>
<dbReference type="Pfam" id="PF08281">
    <property type="entry name" value="Sigma70_r4_2"/>
    <property type="match status" value="1"/>
</dbReference>
<sequence length="291" mass="32103">MTTTDTTPHEQFLAVRPRLFGIAYRILGSATEAEDVLQDVWIRWQAVDASIVETPAAYLATATTRAAINAATSARARRETYIGPWLPEPVDTSADPALGAERAEAIELAVLLLLERLSPLERAAYVLREAFDYPYPVIAEILQLNQPAVRQLVSRGRRHLAAERRVPVSPEEQRRLLEAFLRAAQGGDLEALEQLFTEDVVSTSDGGGRNRLAARILVVGRTRVAKFVGAFSSHFWNGVSLRWTRANGRPAVVLAWNGVESTVLTVEATEDGITHLMWLMNPEKLGAVVTR</sequence>
<proteinExistence type="inferred from homology"/>
<dbReference type="Gene3D" id="3.10.450.50">
    <property type="match status" value="1"/>
</dbReference>
<dbReference type="Proteomes" id="UP001157034">
    <property type="component" value="Unassembled WGS sequence"/>
</dbReference>
<dbReference type="InterPro" id="IPR013249">
    <property type="entry name" value="RNA_pol_sigma70_r4_t2"/>
</dbReference>
<keyword evidence="3" id="KW-0805">Transcription regulation</keyword>
<dbReference type="InterPro" id="IPR014303">
    <property type="entry name" value="RNA_pol_sigma-70_ECF"/>
</dbReference>
<feature type="domain" description="RNA polymerase sigma factor 70 region 4 type 2" evidence="7">
    <location>
        <begin position="109"/>
        <end position="160"/>
    </location>
</feature>
<gene>
    <name evidence="8" type="ORF">GCM10025881_35900</name>
</gene>
<comment type="similarity">
    <text evidence="1">Belongs to the sigma-70 factor family. ECF subfamily.</text>
</comment>
<protein>
    <submittedName>
        <fullName evidence="8">RNA polymerase sigma24 factor</fullName>
    </submittedName>
</protein>
<evidence type="ECO:0000256" key="4">
    <source>
        <dbReference type="ARBA" id="ARBA00023082"/>
    </source>
</evidence>
<evidence type="ECO:0000313" key="8">
    <source>
        <dbReference type="EMBL" id="GMA96766.1"/>
    </source>
</evidence>
<comment type="caution">
    <text evidence="8">The sequence shown here is derived from an EMBL/GenBank/DDBJ whole genome shotgun (WGS) entry which is preliminary data.</text>
</comment>
<evidence type="ECO:0000256" key="5">
    <source>
        <dbReference type="ARBA" id="ARBA00023163"/>
    </source>
</evidence>
<reference evidence="9" key="1">
    <citation type="journal article" date="2019" name="Int. J. Syst. Evol. Microbiol.">
        <title>The Global Catalogue of Microorganisms (GCM) 10K type strain sequencing project: providing services to taxonomists for standard genome sequencing and annotation.</title>
        <authorList>
            <consortium name="The Broad Institute Genomics Platform"/>
            <consortium name="The Broad Institute Genome Sequencing Center for Infectious Disease"/>
            <person name="Wu L."/>
            <person name="Ma J."/>
        </authorList>
    </citation>
    <scope>NUCLEOTIDE SEQUENCE [LARGE SCALE GENOMIC DNA]</scope>
    <source>
        <strain evidence="9">NBRC 108894</strain>
    </source>
</reference>